<gene>
    <name evidence="2" type="ORF">CLV75_1007</name>
</gene>
<reference evidence="2 3" key="1">
    <citation type="submission" date="2018-10" db="EMBL/GenBank/DDBJ databases">
        <title>Genomic Encyclopedia of Archaeal and Bacterial Type Strains, Phase II (KMG-II): from individual species to whole genera.</title>
        <authorList>
            <person name="Goeker M."/>
        </authorList>
    </citation>
    <scope>NUCLEOTIDE SEQUENCE [LARGE SCALE GENOMIC DNA]</scope>
    <source>
        <strain evidence="2 3">DSM 29317</strain>
    </source>
</reference>
<evidence type="ECO:0000313" key="2">
    <source>
        <dbReference type="EMBL" id="RLK11016.1"/>
    </source>
</evidence>
<dbReference type="SUPFAM" id="SSF50475">
    <property type="entry name" value="FMN-binding split barrel"/>
    <property type="match status" value="1"/>
</dbReference>
<dbReference type="Gene3D" id="2.30.110.10">
    <property type="entry name" value="Electron Transport, Fmn-binding Protein, Chain A"/>
    <property type="match status" value="1"/>
</dbReference>
<dbReference type="InterPro" id="IPR011576">
    <property type="entry name" value="Pyridox_Oxase_N"/>
</dbReference>
<dbReference type="PANTHER" id="PTHR42815">
    <property type="entry name" value="FAD-BINDING, PUTATIVE (AFU_ORTHOLOGUE AFUA_6G07600)-RELATED"/>
    <property type="match status" value="1"/>
</dbReference>
<dbReference type="Pfam" id="PF01243">
    <property type="entry name" value="PNPOx_N"/>
    <property type="match status" value="1"/>
</dbReference>
<accession>A0A498A5E1</accession>
<dbReference type="Proteomes" id="UP000271700">
    <property type="component" value="Unassembled WGS sequence"/>
</dbReference>
<dbReference type="InterPro" id="IPR012349">
    <property type="entry name" value="Split_barrel_FMN-bd"/>
</dbReference>
<dbReference type="InterPro" id="IPR024029">
    <property type="entry name" value="Pyridox_Oxase_FMN-dep"/>
</dbReference>
<proteinExistence type="predicted"/>
<dbReference type="OrthoDB" id="9790331at2"/>
<name>A0A498A5E1_9RHOB</name>
<dbReference type="AlphaFoldDB" id="A0A498A5E1"/>
<dbReference type="EMBL" id="RCCT01000001">
    <property type="protein sequence ID" value="RLK11016.1"/>
    <property type="molecule type" value="Genomic_DNA"/>
</dbReference>
<dbReference type="RefSeq" id="WP_010442072.1">
    <property type="nucleotide sequence ID" value="NZ_AEYW01000013.1"/>
</dbReference>
<comment type="caution">
    <text evidence="2">The sequence shown here is derived from an EMBL/GenBank/DDBJ whole genome shotgun (WGS) entry which is preliminary data.</text>
</comment>
<evidence type="ECO:0000313" key="3">
    <source>
        <dbReference type="Proteomes" id="UP000271700"/>
    </source>
</evidence>
<organism evidence="2 3">
    <name type="scientific">Ruegeria conchae</name>
    <dbReference type="NCBI Taxonomy" id="981384"/>
    <lineage>
        <taxon>Bacteria</taxon>
        <taxon>Pseudomonadati</taxon>
        <taxon>Pseudomonadota</taxon>
        <taxon>Alphaproteobacteria</taxon>
        <taxon>Rhodobacterales</taxon>
        <taxon>Roseobacteraceae</taxon>
        <taxon>Ruegeria</taxon>
    </lineage>
</organism>
<dbReference type="PANTHER" id="PTHR42815:SF2">
    <property type="entry name" value="FAD-BINDING, PUTATIVE (AFU_ORTHOLOGUE AFUA_6G07600)-RELATED"/>
    <property type="match status" value="1"/>
</dbReference>
<feature type="domain" description="Pyridoxamine 5'-phosphate oxidase N-terminal" evidence="1">
    <location>
        <begin position="41"/>
        <end position="139"/>
    </location>
</feature>
<protein>
    <recommendedName>
        <fullName evidence="1">Pyridoxamine 5'-phosphate oxidase N-terminal domain-containing protein</fullName>
    </recommendedName>
</protein>
<dbReference type="STRING" id="981384.GCA_000192475_01990"/>
<evidence type="ECO:0000259" key="1">
    <source>
        <dbReference type="Pfam" id="PF01243"/>
    </source>
</evidence>
<keyword evidence="3" id="KW-1185">Reference proteome</keyword>
<dbReference type="NCBIfam" id="TIGR04025">
    <property type="entry name" value="PPOX_FMN_DR2398"/>
    <property type="match status" value="1"/>
</dbReference>
<sequence length="215" mass="23873">MPVDASPFSEFASLVTSEAELEQICGHPLPQIIDKELPALDQMCRDFIATSPFCLIASANPSGYLDISPRGDPAGFTFIISDTVIALPDRPGNKRVDTFHNVLKDPRVSLIFLVPGKMETLRLRGTARICADSELLSTMTVGGHMPKLALLIHVDTVFAHCPKCIIRSNLWQPEEWPDSSHLPNMNAMMVKHAKIDKTPDEWFETLKTTGELDLY</sequence>